<keyword evidence="9" id="KW-0732">Signal</keyword>
<gene>
    <name evidence="15" type="primary">mscK</name>
    <name evidence="15" type="ORF">EHSB41UT_01893</name>
</gene>
<evidence type="ECO:0000256" key="6">
    <source>
        <dbReference type="ARBA" id="ARBA00023136"/>
    </source>
</evidence>
<keyword evidence="3" id="KW-1003">Cell membrane</keyword>
<dbReference type="Pfam" id="PF21088">
    <property type="entry name" value="MS_channel_1st"/>
    <property type="match status" value="1"/>
</dbReference>
<evidence type="ECO:0000313" key="15">
    <source>
        <dbReference type="EMBL" id="SMA45336.1"/>
    </source>
</evidence>
<dbReference type="InterPro" id="IPR023408">
    <property type="entry name" value="MscS_beta-dom_sf"/>
</dbReference>
<evidence type="ECO:0000256" key="8">
    <source>
        <dbReference type="SAM" id="Phobius"/>
    </source>
</evidence>
<dbReference type="Gene3D" id="2.30.30.60">
    <property type="match status" value="1"/>
</dbReference>
<dbReference type="EMBL" id="FWPT01000004">
    <property type="protein sequence ID" value="SMA45336.1"/>
    <property type="molecule type" value="Genomic_DNA"/>
</dbReference>
<keyword evidence="7" id="KW-0175">Coiled coil</keyword>
<keyword evidence="4 8" id="KW-0812">Transmembrane</keyword>
<dbReference type="SUPFAM" id="SSF50182">
    <property type="entry name" value="Sm-like ribonucleoproteins"/>
    <property type="match status" value="1"/>
</dbReference>
<organism evidence="15 16">
    <name type="scientific">Parendozoicomonas haliclonae</name>
    <dbReference type="NCBI Taxonomy" id="1960125"/>
    <lineage>
        <taxon>Bacteria</taxon>
        <taxon>Pseudomonadati</taxon>
        <taxon>Pseudomonadota</taxon>
        <taxon>Gammaproteobacteria</taxon>
        <taxon>Oceanospirillales</taxon>
        <taxon>Endozoicomonadaceae</taxon>
        <taxon>Parendozoicomonas</taxon>
    </lineage>
</organism>
<proteinExistence type="inferred from homology"/>
<evidence type="ECO:0000313" key="16">
    <source>
        <dbReference type="Proteomes" id="UP000196573"/>
    </source>
</evidence>
<protein>
    <submittedName>
        <fullName evidence="15">Mechanosensitive channel MscK</fullName>
    </submittedName>
</protein>
<feature type="domain" description="Mechanosensitive ion channel MscS porin" evidence="12">
    <location>
        <begin position="37"/>
        <end position="268"/>
    </location>
</feature>
<evidence type="ECO:0000256" key="4">
    <source>
        <dbReference type="ARBA" id="ARBA00022692"/>
    </source>
</evidence>
<evidence type="ECO:0000256" key="7">
    <source>
        <dbReference type="SAM" id="Coils"/>
    </source>
</evidence>
<dbReference type="InterPro" id="IPR025692">
    <property type="entry name" value="MscS_IM_dom1"/>
</dbReference>
<feature type="coiled-coil region" evidence="7">
    <location>
        <begin position="115"/>
        <end position="149"/>
    </location>
</feature>
<dbReference type="OrthoDB" id="9799209at2"/>
<feature type="transmembrane region" description="Helical" evidence="8">
    <location>
        <begin position="866"/>
        <end position="887"/>
    </location>
</feature>
<keyword evidence="5 8" id="KW-1133">Transmembrane helix</keyword>
<dbReference type="AlphaFoldDB" id="A0A1X7AJ64"/>
<reference evidence="15 16" key="1">
    <citation type="submission" date="2017-03" db="EMBL/GenBank/DDBJ databases">
        <authorList>
            <person name="Afonso C.L."/>
            <person name="Miller P.J."/>
            <person name="Scott M.A."/>
            <person name="Spackman E."/>
            <person name="Goraichik I."/>
            <person name="Dimitrov K.M."/>
            <person name="Suarez D.L."/>
            <person name="Swayne D.E."/>
        </authorList>
    </citation>
    <scope>NUCLEOTIDE SEQUENCE [LARGE SCALE GENOMIC DNA]</scope>
    <source>
        <strain evidence="15">SB41UT1</strain>
    </source>
</reference>
<keyword evidence="16" id="KW-1185">Reference proteome</keyword>
<dbReference type="Proteomes" id="UP000196573">
    <property type="component" value="Unassembled WGS sequence"/>
</dbReference>
<dbReference type="SUPFAM" id="SSF82861">
    <property type="entry name" value="Mechanosensitive channel protein MscS (YggB), transmembrane region"/>
    <property type="match status" value="1"/>
</dbReference>
<dbReference type="InterPro" id="IPR010920">
    <property type="entry name" value="LSM_dom_sf"/>
</dbReference>
<evidence type="ECO:0000259" key="10">
    <source>
        <dbReference type="Pfam" id="PF00924"/>
    </source>
</evidence>
<feature type="signal peptide" evidence="9">
    <location>
        <begin position="1"/>
        <end position="20"/>
    </location>
</feature>
<evidence type="ECO:0000256" key="3">
    <source>
        <dbReference type="ARBA" id="ARBA00022475"/>
    </source>
</evidence>
<dbReference type="InterPro" id="IPR011066">
    <property type="entry name" value="MscS_channel_C_sf"/>
</dbReference>
<feature type="coiled-coil region" evidence="7">
    <location>
        <begin position="183"/>
        <end position="238"/>
    </location>
</feature>
<dbReference type="InterPro" id="IPR011014">
    <property type="entry name" value="MscS_channel_TM-2"/>
</dbReference>
<feature type="domain" description="Mechanosensitive ion channel inner membrane" evidence="11">
    <location>
        <begin position="496"/>
        <end position="812"/>
    </location>
</feature>
<feature type="transmembrane region" description="Helical" evidence="8">
    <location>
        <begin position="899"/>
        <end position="927"/>
    </location>
</feature>
<evidence type="ECO:0000259" key="14">
    <source>
        <dbReference type="Pfam" id="PF21088"/>
    </source>
</evidence>
<dbReference type="PANTHER" id="PTHR30347:SF1">
    <property type="entry name" value="MECHANOSENSITIVE CHANNEL MSCK"/>
    <property type="match status" value="1"/>
</dbReference>
<dbReference type="PANTHER" id="PTHR30347">
    <property type="entry name" value="POTASSIUM CHANNEL RELATED"/>
    <property type="match status" value="1"/>
</dbReference>
<dbReference type="RefSeq" id="WP_087109195.1">
    <property type="nucleotide sequence ID" value="NZ_CBCSCN010000002.1"/>
</dbReference>
<feature type="transmembrane region" description="Helical" evidence="8">
    <location>
        <begin position="824"/>
        <end position="845"/>
    </location>
</feature>
<dbReference type="SUPFAM" id="SSF82689">
    <property type="entry name" value="Mechanosensitive channel protein MscS (YggB), C-terminal domain"/>
    <property type="match status" value="1"/>
</dbReference>
<evidence type="ECO:0000256" key="5">
    <source>
        <dbReference type="ARBA" id="ARBA00022989"/>
    </source>
</evidence>
<feature type="transmembrane region" description="Helical" evidence="8">
    <location>
        <begin position="649"/>
        <end position="669"/>
    </location>
</feature>
<dbReference type="GO" id="GO:0005886">
    <property type="term" value="C:plasma membrane"/>
    <property type="evidence" value="ECO:0007669"/>
    <property type="project" value="UniProtKB-SubCell"/>
</dbReference>
<feature type="transmembrane region" description="Helical" evidence="8">
    <location>
        <begin position="779"/>
        <end position="796"/>
    </location>
</feature>
<dbReference type="GO" id="GO:0008381">
    <property type="term" value="F:mechanosensitive monoatomic ion channel activity"/>
    <property type="evidence" value="ECO:0007669"/>
    <property type="project" value="UniProtKB-ARBA"/>
</dbReference>
<sequence length="1093" mass="122845">MRNLAFLVFLTLFWSTQLTANTPPKLPTQEAISKAIEQMQAPEKPQTEKDSELKDIYNKTLTFLRLAATEQEQVKVLKRQIDSAPNDLTKLQTEFDTLQIPSDTTLLEKYRHLPVEELRKVLDSRLEDITELQNQLARIANQITQIRARPEKDQATLSKNQERLKEVNSEISLLDVESSATDLKLKEQKKIQLQAEANALQQQDARLTLEIRSSSTLLDLETARQRLLSQKLKLLEQEVLSLQTIIDFKRRAASEQAVATASRLNRTTSSKALLQNQAALNMELSQQLLSISDKLSLLSSKSTDVRTQLNSLSNISQSVRQQSLLLGENQVLAKMLRKNLRTLPNLQIDSKIPELIAQIRLQKFQFDQKRQTLSSPDTRVEELIALSDEPASYNTQDKKELLRLMTNRQKLLEDLSEVSGTLLSTATSLDIDQQSLVSQSRELSATLEERLFWMASNQSLGIDWILALPETLWNQLMTIPWDGILLALVETINENWLISTFIIALSLLLRTRRRMFMALQRTLTRKMGNVRHDTLTLTPLAIVLSILQVMPLPVLMGFSGVALRSATGVSIGVTNLGSALIITSFAWLLLSLAIKIHRPHDIAVTHFRWPPKQCRQVQALLIRLRYVMVPLLLAVSLANDQPTDLNQDILGMTLLMLGSLLQGWILFSLMRASSNLFGSKFLHVLLTLSLVLIAFAQLILTASGYYYTALQLQFQLAGTLYMVGAAVMLQALVIRSLNVAERRLAFTRALKKRAASKEGESVEEPNLDLATVNQQSLRLLNALMIVGLFIGLFWFWKELFSLLNVLDNVTLWELAPDQEDGKPFAVKLSHLLLSLIALATSFILARNLPGLLEVTLLSRMKLRAGSSYAITTLLSYTISCVGFITALSLLGASWAKLQWLIAALGIGIGIGLQEIVANFVAGLIILFERPVRIGDTITLGELHGEVTRIRIRSTTVTDWDHKEVIIPNKILIGEKLINWSLTNTIVRIILPFQVAHGTDPKLVHKILHQAAAENPRIVSQPDTLVLLMEYGNSALNYELRTFVTHVDDRLPVRDQINARVQELFREHGVTIAHPKQDLFLYQQDLRSPGANNA</sequence>
<feature type="transmembrane region" description="Helical" evidence="8">
    <location>
        <begin position="617"/>
        <end position="637"/>
    </location>
</feature>
<dbReference type="InterPro" id="IPR052702">
    <property type="entry name" value="MscS-like_channel"/>
</dbReference>
<feature type="transmembrane region" description="Helical" evidence="8">
    <location>
        <begin position="681"/>
        <end position="706"/>
    </location>
</feature>
<dbReference type="InterPro" id="IPR049278">
    <property type="entry name" value="MS_channel_C"/>
</dbReference>
<evidence type="ECO:0000256" key="2">
    <source>
        <dbReference type="ARBA" id="ARBA00008017"/>
    </source>
</evidence>
<feature type="transmembrane region" description="Helical" evidence="8">
    <location>
        <begin position="534"/>
        <end position="556"/>
    </location>
</feature>
<dbReference type="Pfam" id="PF21082">
    <property type="entry name" value="MS_channel_3rd"/>
    <property type="match status" value="1"/>
</dbReference>
<evidence type="ECO:0000256" key="1">
    <source>
        <dbReference type="ARBA" id="ARBA00004651"/>
    </source>
</evidence>
<dbReference type="Gene3D" id="1.10.287.1260">
    <property type="match status" value="1"/>
</dbReference>
<dbReference type="GO" id="GO:0009992">
    <property type="term" value="P:intracellular water homeostasis"/>
    <property type="evidence" value="ECO:0007669"/>
    <property type="project" value="TreeGrafter"/>
</dbReference>
<dbReference type="Pfam" id="PF12795">
    <property type="entry name" value="MscS_porin"/>
    <property type="match status" value="1"/>
</dbReference>
<accession>A0A1X7AJ64</accession>
<dbReference type="Pfam" id="PF12794">
    <property type="entry name" value="MscS_TM"/>
    <property type="match status" value="1"/>
</dbReference>
<feature type="domain" description="Mechanosensitive ion channel MscS" evidence="10">
    <location>
        <begin position="915"/>
        <end position="980"/>
    </location>
</feature>
<evidence type="ECO:0000256" key="9">
    <source>
        <dbReference type="SAM" id="SignalP"/>
    </source>
</evidence>
<dbReference type="Pfam" id="PF00924">
    <property type="entry name" value="MS_channel_2nd"/>
    <property type="match status" value="1"/>
</dbReference>
<feature type="domain" description="Mechanosensitive ion channel MscS C-terminal" evidence="13">
    <location>
        <begin position="990"/>
        <end position="1070"/>
    </location>
</feature>
<feature type="chain" id="PRO_5013344455" evidence="9">
    <location>
        <begin position="21"/>
        <end position="1093"/>
    </location>
</feature>
<evidence type="ECO:0000259" key="12">
    <source>
        <dbReference type="Pfam" id="PF12795"/>
    </source>
</evidence>
<feature type="transmembrane region" description="Helical" evidence="8">
    <location>
        <begin position="496"/>
        <end position="513"/>
    </location>
</feature>
<keyword evidence="6 8" id="KW-0472">Membrane</keyword>
<comment type="subcellular location">
    <subcellularLocation>
        <location evidence="1">Cell membrane</location>
        <topology evidence="1">Multi-pass membrane protein</topology>
    </subcellularLocation>
</comment>
<feature type="domain" description="Mechanosensitive ion channel transmembrane helices 2/3" evidence="14">
    <location>
        <begin position="872"/>
        <end position="913"/>
    </location>
</feature>
<name>A0A1X7AJ64_9GAMM</name>
<evidence type="ECO:0000259" key="13">
    <source>
        <dbReference type="Pfam" id="PF21082"/>
    </source>
</evidence>
<dbReference type="InterPro" id="IPR024393">
    <property type="entry name" value="MscS_porin"/>
</dbReference>
<dbReference type="Gene3D" id="3.30.70.100">
    <property type="match status" value="1"/>
</dbReference>
<feature type="transmembrane region" description="Helical" evidence="8">
    <location>
        <begin position="576"/>
        <end position="596"/>
    </location>
</feature>
<dbReference type="InterPro" id="IPR049142">
    <property type="entry name" value="MS_channel_1st"/>
</dbReference>
<evidence type="ECO:0000259" key="11">
    <source>
        <dbReference type="Pfam" id="PF12794"/>
    </source>
</evidence>
<dbReference type="InterPro" id="IPR006685">
    <property type="entry name" value="MscS_channel_2nd"/>
</dbReference>
<comment type="similarity">
    <text evidence="2">Belongs to the MscS (TC 1.A.23) family.</text>
</comment>
<feature type="transmembrane region" description="Helical" evidence="8">
    <location>
        <begin position="712"/>
        <end position="734"/>
    </location>
</feature>